<organism evidence="2 3">
    <name type="scientific">Limnoglobus roseus</name>
    <dbReference type="NCBI Taxonomy" id="2598579"/>
    <lineage>
        <taxon>Bacteria</taxon>
        <taxon>Pseudomonadati</taxon>
        <taxon>Planctomycetota</taxon>
        <taxon>Planctomycetia</taxon>
        <taxon>Gemmatales</taxon>
        <taxon>Gemmataceae</taxon>
        <taxon>Limnoglobus</taxon>
    </lineage>
</organism>
<dbReference type="EMBL" id="CP042425">
    <property type="protein sequence ID" value="QEL14749.1"/>
    <property type="molecule type" value="Genomic_DNA"/>
</dbReference>
<dbReference type="Proteomes" id="UP000324974">
    <property type="component" value="Chromosome"/>
</dbReference>
<dbReference type="RefSeq" id="WP_149109617.1">
    <property type="nucleotide sequence ID" value="NZ_CP042425.1"/>
</dbReference>
<evidence type="ECO:0000313" key="2">
    <source>
        <dbReference type="EMBL" id="QEL14749.1"/>
    </source>
</evidence>
<sequence length="108" mass="11844">MQARKKADTGRSPDKSEPEAPAFTEDDLRITVTKQRRKSHLTDSDWPGIKQMLDAGRSRALIASDYDENPEELDVFIASCERRAGKASPGEALASPSGVASDAARKKW</sequence>
<evidence type="ECO:0000256" key="1">
    <source>
        <dbReference type="SAM" id="MobiDB-lite"/>
    </source>
</evidence>
<evidence type="ECO:0000313" key="3">
    <source>
        <dbReference type="Proteomes" id="UP000324974"/>
    </source>
</evidence>
<reference evidence="3" key="1">
    <citation type="submission" date="2019-08" db="EMBL/GenBank/DDBJ databases">
        <title>Limnoglobus roseus gen. nov., sp. nov., a novel freshwater planctomycete with a giant genome from the family Gemmataceae.</title>
        <authorList>
            <person name="Kulichevskaya I.S."/>
            <person name="Naumoff D.G."/>
            <person name="Miroshnikov K."/>
            <person name="Ivanova A."/>
            <person name="Philippov D.A."/>
            <person name="Hakobyan A."/>
            <person name="Rijpstra I.C."/>
            <person name="Sinninghe Damste J.S."/>
            <person name="Liesack W."/>
            <person name="Dedysh S.N."/>
        </authorList>
    </citation>
    <scope>NUCLEOTIDE SEQUENCE [LARGE SCALE GENOMIC DNA]</scope>
    <source>
        <strain evidence="3">PX52</strain>
    </source>
</reference>
<dbReference type="KEGG" id="lrs:PX52LOC_01643"/>
<feature type="region of interest" description="Disordered" evidence="1">
    <location>
        <begin position="84"/>
        <end position="108"/>
    </location>
</feature>
<gene>
    <name evidence="2" type="ORF">PX52LOC_01643</name>
</gene>
<proteinExistence type="predicted"/>
<feature type="compositionally biased region" description="Basic and acidic residues" evidence="1">
    <location>
        <begin position="1"/>
        <end position="18"/>
    </location>
</feature>
<dbReference type="OrthoDB" id="301819at2"/>
<keyword evidence="3" id="KW-1185">Reference proteome</keyword>
<feature type="region of interest" description="Disordered" evidence="1">
    <location>
        <begin position="1"/>
        <end position="47"/>
    </location>
</feature>
<name>A0A5C1A692_9BACT</name>
<dbReference type="AlphaFoldDB" id="A0A5C1A692"/>
<protein>
    <submittedName>
        <fullName evidence="2">Uncharacterized protein</fullName>
    </submittedName>
</protein>
<accession>A0A5C1A692</accession>